<evidence type="ECO:0000313" key="1">
    <source>
        <dbReference type="EMBL" id="MCW1915193.1"/>
    </source>
</evidence>
<sequence>MKFAIPLMLVAAAPCTEAITIEIRYELAGSSFYNQVGAKEALRAAADFYEDLISDSLGAINPAQYPSAAWTPTYASPVNGNTVSMNAQANLVVPANTIIIYAGSMNLGSAAARAGAGGINLGGSSLAWWNQVYNRGEPGAVQLVQIGGNVNFTSNPTDFAPWGGVIFFNSAIANWNFSTSNATGTAGPDALSVALHELGHILGLGTYRADCSWTTLINQANGKFMGPLALNSFGVNPQTDAVHVLPGVTKSRAYGCFGVPHGTAVFPLMSESLPVSNTFDVPTDLDLAMLRDIGWELTLPERQIGISKGAGAASVSVPTSTGFNYEIRRSTNLSSWGSPVATLQGNGQVKSWADSTVPSKAFYRVTRVAAAPAGAAAPMVAVKDTGDSGLVPPPAPEPTLCGCGGTH</sequence>
<reference evidence="1" key="1">
    <citation type="submission" date="2022-10" db="EMBL/GenBank/DDBJ databases">
        <title>Luteolibacter sp. GHJ8, whole genome shotgun sequencing project.</title>
        <authorList>
            <person name="Zhao G."/>
            <person name="Shen L."/>
        </authorList>
    </citation>
    <scope>NUCLEOTIDE SEQUENCE</scope>
    <source>
        <strain evidence="1">GHJ8</strain>
    </source>
</reference>
<gene>
    <name evidence="1" type="ORF">OJ996_16520</name>
</gene>
<name>A0ABT3G5S9_9BACT</name>
<dbReference type="RefSeq" id="WP_264514732.1">
    <property type="nucleotide sequence ID" value="NZ_JAPDDR010000008.1"/>
</dbReference>
<dbReference type="InterPro" id="IPR024079">
    <property type="entry name" value="MetalloPept_cat_dom_sf"/>
</dbReference>
<protein>
    <submittedName>
        <fullName evidence="1">M10 family metallopeptidase domain-containing protein</fullName>
    </submittedName>
</protein>
<dbReference type="EMBL" id="JAPDDR010000008">
    <property type="protein sequence ID" value="MCW1915193.1"/>
    <property type="molecule type" value="Genomic_DNA"/>
</dbReference>
<dbReference type="Proteomes" id="UP001165653">
    <property type="component" value="Unassembled WGS sequence"/>
</dbReference>
<organism evidence="1 2">
    <name type="scientific">Luteolibacter rhizosphaerae</name>
    <dbReference type="NCBI Taxonomy" id="2989719"/>
    <lineage>
        <taxon>Bacteria</taxon>
        <taxon>Pseudomonadati</taxon>
        <taxon>Verrucomicrobiota</taxon>
        <taxon>Verrucomicrobiia</taxon>
        <taxon>Verrucomicrobiales</taxon>
        <taxon>Verrucomicrobiaceae</taxon>
        <taxon>Luteolibacter</taxon>
    </lineage>
</organism>
<accession>A0ABT3G5S9</accession>
<comment type="caution">
    <text evidence="1">The sequence shown here is derived from an EMBL/GenBank/DDBJ whole genome shotgun (WGS) entry which is preliminary data.</text>
</comment>
<evidence type="ECO:0000313" key="2">
    <source>
        <dbReference type="Proteomes" id="UP001165653"/>
    </source>
</evidence>
<dbReference type="SUPFAM" id="SSF55486">
    <property type="entry name" value="Metalloproteases ('zincins'), catalytic domain"/>
    <property type="match status" value="1"/>
</dbReference>
<keyword evidence="2" id="KW-1185">Reference proteome</keyword>
<proteinExistence type="predicted"/>
<dbReference type="Gene3D" id="3.40.390.10">
    <property type="entry name" value="Collagenase (Catalytic Domain)"/>
    <property type="match status" value="1"/>
</dbReference>